<accession>A0A6L9MR27</accession>
<dbReference type="EMBL" id="JAAAWP010000002">
    <property type="protein sequence ID" value="NDW20582.1"/>
    <property type="molecule type" value="Genomic_DNA"/>
</dbReference>
<dbReference type="InterPro" id="IPR035965">
    <property type="entry name" value="PAS-like_dom_sf"/>
</dbReference>
<proteinExistence type="predicted"/>
<evidence type="ECO:0000259" key="1">
    <source>
        <dbReference type="Pfam" id="PF00989"/>
    </source>
</evidence>
<sequence length="115" mass="12913">MNFASVTIDQLNAASSPNFNAANFGVVKMSHDGKVTGYNENQEKHTGMSKSAVLGKHFFTQVAPCTNNFMVAQKFENERTLDAKIPYTFTLKMAPTPVTLRMLKDDQNQYLLCDW</sequence>
<dbReference type="AlphaFoldDB" id="A0A6L9MR27"/>
<evidence type="ECO:0000313" key="2">
    <source>
        <dbReference type="EMBL" id="NDW20582.1"/>
    </source>
</evidence>
<feature type="domain" description="PAS fold" evidence="1">
    <location>
        <begin position="20"/>
        <end position="92"/>
    </location>
</feature>
<protein>
    <submittedName>
        <fullName evidence="2">PAS domain-containing protein</fullName>
    </submittedName>
</protein>
<reference evidence="2 3" key="1">
    <citation type="submission" date="2020-01" db="EMBL/GenBank/DDBJ databases">
        <title>Genomes of bacteria type strains.</title>
        <authorList>
            <person name="Chen J."/>
            <person name="Zhu S."/>
            <person name="Yang J."/>
        </authorList>
    </citation>
    <scope>NUCLEOTIDE SEQUENCE [LARGE SCALE GENOMIC DNA]</scope>
    <source>
        <strain evidence="2 3">LMG 22958</strain>
    </source>
</reference>
<dbReference type="InterPro" id="IPR013767">
    <property type="entry name" value="PAS_fold"/>
</dbReference>
<dbReference type="Proteomes" id="UP000478837">
    <property type="component" value="Unassembled WGS sequence"/>
</dbReference>
<keyword evidence="3" id="KW-1185">Reference proteome</keyword>
<dbReference type="RefSeq" id="WP_163110134.1">
    <property type="nucleotide sequence ID" value="NZ_JAAAWP010000002.1"/>
</dbReference>
<dbReference type="SUPFAM" id="SSF55785">
    <property type="entry name" value="PYP-like sensor domain (PAS domain)"/>
    <property type="match status" value="1"/>
</dbReference>
<name>A0A6L9MR27_9ALTE</name>
<organism evidence="2 3">
    <name type="scientific">Alteromonas hispanica</name>
    <dbReference type="NCBI Taxonomy" id="315421"/>
    <lineage>
        <taxon>Bacteria</taxon>
        <taxon>Pseudomonadati</taxon>
        <taxon>Pseudomonadota</taxon>
        <taxon>Gammaproteobacteria</taxon>
        <taxon>Alteromonadales</taxon>
        <taxon>Alteromonadaceae</taxon>
        <taxon>Alteromonas/Salinimonas group</taxon>
        <taxon>Alteromonas</taxon>
    </lineage>
</organism>
<dbReference type="Gene3D" id="3.30.450.20">
    <property type="entry name" value="PAS domain"/>
    <property type="match status" value="1"/>
</dbReference>
<gene>
    <name evidence="2" type="ORF">GTW09_03485</name>
</gene>
<evidence type="ECO:0000313" key="3">
    <source>
        <dbReference type="Proteomes" id="UP000478837"/>
    </source>
</evidence>
<dbReference type="GO" id="GO:0006355">
    <property type="term" value="P:regulation of DNA-templated transcription"/>
    <property type="evidence" value="ECO:0007669"/>
    <property type="project" value="InterPro"/>
</dbReference>
<dbReference type="Pfam" id="PF00989">
    <property type="entry name" value="PAS"/>
    <property type="match status" value="1"/>
</dbReference>
<comment type="caution">
    <text evidence="2">The sequence shown here is derived from an EMBL/GenBank/DDBJ whole genome shotgun (WGS) entry which is preliminary data.</text>
</comment>